<protein>
    <submittedName>
        <fullName evidence="2">CYTH domain-containing protein</fullName>
    </submittedName>
</protein>
<evidence type="ECO:0000313" key="3">
    <source>
        <dbReference type="Proteomes" id="UP000215137"/>
    </source>
</evidence>
<dbReference type="InterPro" id="IPR023577">
    <property type="entry name" value="CYTH_domain"/>
</dbReference>
<feature type="domain" description="CYTH" evidence="1">
    <location>
        <begin position="5"/>
        <end position="193"/>
    </location>
</feature>
<gene>
    <name evidence="2" type="ORF">CKF48_02030</name>
</gene>
<dbReference type="Proteomes" id="UP000215137">
    <property type="component" value="Chromosome"/>
</dbReference>
<keyword evidence="3" id="KW-1185">Reference proteome</keyword>
<dbReference type="PROSITE" id="PS51707">
    <property type="entry name" value="CYTH"/>
    <property type="match status" value="1"/>
</dbReference>
<organism evidence="2 3">
    <name type="scientific">Cytobacillus kochii</name>
    <dbReference type="NCBI Taxonomy" id="859143"/>
    <lineage>
        <taxon>Bacteria</taxon>
        <taxon>Bacillati</taxon>
        <taxon>Bacillota</taxon>
        <taxon>Bacilli</taxon>
        <taxon>Bacillales</taxon>
        <taxon>Bacillaceae</taxon>
        <taxon>Cytobacillus</taxon>
    </lineage>
</organism>
<name>A0A248TDG9_9BACI</name>
<evidence type="ECO:0000259" key="1">
    <source>
        <dbReference type="PROSITE" id="PS51707"/>
    </source>
</evidence>
<dbReference type="SMART" id="SM01118">
    <property type="entry name" value="CYTH"/>
    <property type="match status" value="1"/>
</dbReference>
<dbReference type="CDD" id="cd07762">
    <property type="entry name" value="CYTH-like_Pase_1"/>
    <property type="match status" value="1"/>
</dbReference>
<dbReference type="EMBL" id="CP022983">
    <property type="protein sequence ID" value="ASV66213.1"/>
    <property type="molecule type" value="Genomic_DNA"/>
</dbReference>
<evidence type="ECO:0000313" key="2">
    <source>
        <dbReference type="EMBL" id="ASV66213.1"/>
    </source>
</evidence>
<dbReference type="Pfam" id="PF01928">
    <property type="entry name" value="CYTH"/>
    <property type="match status" value="1"/>
</dbReference>
<dbReference type="InterPro" id="IPR009195">
    <property type="entry name" value="Uncharacterised_YjbK"/>
</dbReference>
<dbReference type="PIRSF" id="PIRSF012526">
    <property type="entry name" value="CYTH_UCP012526"/>
    <property type="match status" value="1"/>
</dbReference>
<dbReference type="KEGG" id="bko:CKF48_02030"/>
<accession>A0A248TDG9</accession>
<dbReference type="Gene3D" id="2.40.320.10">
    <property type="entry name" value="Hypothetical Protein Pfu-838710-001"/>
    <property type="match status" value="1"/>
</dbReference>
<dbReference type="AlphaFoldDB" id="A0A248TDG9"/>
<dbReference type="InterPro" id="IPR033469">
    <property type="entry name" value="CYTH-like_dom_sf"/>
</dbReference>
<dbReference type="OrthoDB" id="384378at2"/>
<dbReference type="SUPFAM" id="SSF55154">
    <property type="entry name" value="CYTH-like phosphatases"/>
    <property type="match status" value="1"/>
</dbReference>
<reference evidence="2 3" key="1">
    <citation type="submission" date="2017-08" db="EMBL/GenBank/DDBJ databases">
        <title>Complete Genome Sequence of Bacillus kochii Oregon-R-modENCODE STRAIN BDGP4, isolated from Drosophila melanogaster gut.</title>
        <authorList>
            <person name="Wan K.H."/>
            <person name="Yu C."/>
            <person name="Park S."/>
            <person name="Hammonds A.S."/>
            <person name="Booth B.W."/>
            <person name="Celniker S.E."/>
        </authorList>
    </citation>
    <scope>NUCLEOTIDE SEQUENCE [LARGE SCALE GENOMIC DNA]</scope>
    <source>
        <strain evidence="2 3">BDGP4</strain>
    </source>
</reference>
<sequence>MMSQNIEIEFKNMLTEQEFAQLRKHLHIEDKDFFTQINYYFDTPTFFLKNEGCALRIREKNNQFELTLKQPHPDGLLETNHDLQLEEAKHIIKQGYIDKQYLASLKSDLHFPEETYKLFGSLLTSRAEKNNADGLIVLDYSEYLNKVDFELEYEVLNRENGLNSFKKLLKEMNIPIRKTENKVKRLFREVQKRRIDD</sequence>
<proteinExistence type="predicted"/>